<organism evidence="1 2">
    <name type="scientific">Pyrus ussuriensis x Pyrus communis</name>
    <dbReference type="NCBI Taxonomy" id="2448454"/>
    <lineage>
        <taxon>Eukaryota</taxon>
        <taxon>Viridiplantae</taxon>
        <taxon>Streptophyta</taxon>
        <taxon>Embryophyta</taxon>
        <taxon>Tracheophyta</taxon>
        <taxon>Spermatophyta</taxon>
        <taxon>Magnoliopsida</taxon>
        <taxon>eudicotyledons</taxon>
        <taxon>Gunneridae</taxon>
        <taxon>Pentapetalae</taxon>
        <taxon>rosids</taxon>
        <taxon>fabids</taxon>
        <taxon>Rosales</taxon>
        <taxon>Rosaceae</taxon>
        <taxon>Amygdaloideae</taxon>
        <taxon>Maleae</taxon>
        <taxon>Pyrus</taxon>
    </lineage>
</organism>
<proteinExistence type="predicted"/>
<evidence type="ECO:0000313" key="1">
    <source>
        <dbReference type="EMBL" id="KAB2603761.1"/>
    </source>
</evidence>
<reference evidence="1 2" key="1">
    <citation type="submission" date="2019-09" db="EMBL/GenBank/DDBJ databases">
        <authorList>
            <person name="Ou C."/>
        </authorList>
    </citation>
    <scope>NUCLEOTIDE SEQUENCE [LARGE SCALE GENOMIC DNA]</scope>
    <source>
        <strain evidence="1">S2</strain>
        <tissue evidence="1">Leaf</tissue>
    </source>
</reference>
<comment type="caution">
    <text evidence="1">The sequence shown here is derived from an EMBL/GenBank/DDBJ whole genome shotgun (WGS) entry which is preliminary data.</text>
</comment>
<name>A0A5N5FQ36_9ROSA</name>
<gene>
    <name evidence="1" type="ORF">D8674_040305</name>
</gene>
<reference evidence="1 2" key="2">
    <citation type="submission" date="2019-11" db="EMBL/GenBank/DDBJ databases">
        <title>A de novo genome assembly of a pear dwarfing rootstock.</title>
        <authorList>
            <person name="Wang F."/>
            <person name="Wang J."/>
            <person name="Li S."/>
            <person name="Zhang Y."/>
            <person name="Fang M."/>
            <person name="Ma L."/>
            <person name="Zhao Y."/>
            <person name="Jiang S."/>
        </authorList>
    </citation>
    <scope>NUCLEOTIDE SEQUENCE [LARGE SCALE GENOMIC DNA]</scope>
    <source>
        <strain evidence="1">S2</strain>
        <tissue evidence="1">Leaf</tissue>
    </source>
</reference>
<keyword evidence="2" id="KW-1185">Reference proteome</keyword>
<accession>A0A5N5FQ36</accession>
<sequence length="56" mass="5737">MALGFSVIIDVAASWPSPKVVVAATMRGAMVVVVRSCPTGHCMADVAAVITTVVLH</sequence>
<dbReference type="Proteomes" id="UP000327157">
    <property type="component" value="Unassembled WGS sequence"/>
</dbReference>
<dbReference type="EMBL" id="SMOL01000690">
    <property type="protein sequence ID" value="KAB2603761.1"/>
    <property type="molecule type" value="Genomic_DNA"/>
</dbReference>
<evidence type="ECO:0000313" key="2">
    <source>
        <dbReference type="Proteomes" id="UP000327157"/>
    </source>
</evidence>
<dbReference type="AlphaFoldDB" id="A0A5N5FQ36"/>
<protein>
    <submittedName>
        <fullName evidence="1">Uncharacterized protein</fullName>
    </submittedName>
</protein>